<feature type="transmembrane region" description="Helical" evidence="11">
    <location>
        <begin position="812"/>
        <end position="835"/>
    </location>
</feature>
<feature type="region of interest" description="Disordered" evidence="10">
    <location>
        <begin position="936"/>
        <end position="956"/>
    </location>
</feature>
<feature type="transmembrane region" description="Helical" evidence="11">
    <location>
        <begin position="251"/>
        <end position="272"/>
    </location>
</feature>
<dbReference type="GO" id="GO:0035673">
    <property type="term" value="F:oligopeptide transmembrane transporter activity"/>
    <property type="evidence" value="ECO:0007669"/>
    <property type="project" value="InterPro"/>
</dbReference>
<keyword evidence="9 11" id="KW-0472">Membrane</keyword>
<evidence type="ECO:0000256" key="7">
    <source>
        <dbReference type="ARBA" id="ARBA00022927"/>
    </source>
</evidence>
<feature type="transmembrane region" description="Helical" evidence="11">
    <location>
        <begin position="389"/>
        <end position="411"/>
    </location>
</feature>
<dbReference type="InterPro" id="IPR036318">
    <property type="entry name" value="FAD-bd_PCMH-like_sf"/>
</dbReference>
<keyword evidence="7" id="KW-0653">Protein transport</keyword>
<dbReference type="PANTHER" id="PTHR22601">
    <property type="entry name" value="ISP4 LIKE PROTEIN"/>
    <property type="match status" value="1"/>
</dbReference>
<protein>
    <recommendedName>
        <fullName evidence="12">FAD-binding PCMH-type domain-containing protein</fullName>
    </recommendedName>
</protein>
<evidence type="ECO:0000256" key="6">
    <source>
        <dbReference type="ARBA" id="ARBA00022856"/>
    </source>
</evidence>
<feature type="transmembrane region" description="Helical" evidence="11">
    <location>
        <begin position="553"/>
        <end position="573"/>
    </location>
</feature>
<dbReference type="GO" id="GO:0016020">
    <property type="term" value="C:membrane"/>
    <property type="evidence" value="ECO:0007669"/>
    <property type="project" value="UniProtKB-SubCell"/>
</dbReference>
<evidence type="ECO:0000256" key="9">
    <source>
        <dbReference type="ARBA" id="ARBA00023136"/>
    </source>
</evidence>
<dbReference type="PROSITE" id="PS51387">
    <property type="entry name" value="FAD_PCMH"/>
    <property type="match status" value="1"/>
</dbReference>
<evidence type="ECO:0000256" key="4">
    <source>
        <dbReference type="ARBA" id="ARBA00022448"/>
    </source>
</evidence>
<evidence type="ECO:0000256" key="2">
    <source>
        <dbReference type="ARBA" id="ARBA00005466"/>
    </source>
</evidence>
<feature type="domain" description="FAD-binding PCMH-type" evidence="12">
    <location>
        <begin position="1046"/>
        <end position="1225"/>
    </location>
</feature>
<dbReference type="Proteomes" id="UP000319257">
    <property type="component" value="Unassembled WGS sequence"/>
</dbReference>
<comment type="similarity">
    <text evidence="2">Belongs to the oxygen-dependent FAD-linked oxidoreductase family.</text>
</comment>
<evidence type="ECO:0000313" key="14">
    <source>
        <dbReference type="Proteomes" id="UP000319257"/>
    </source>
</evidence>
<evidence type="ECO:0000256" key="3">
    <source>
        <dbReference type="ARBA" id="ARBA00008807"/>
    </source>
</evidence>
<feature type="transmembrane region" description="Helical" evidence="11">
    <location>
        <begin position="706"/>
        <end position="727"/>
    </location>
</feature>
<feature type="region of interest" description="Disordered" evidence="10">
    <location>
        <begin position="1"/>
        <end position="31"/>
    </location>
</feature>
<dbReference type="InterPro" id="IPR004813">
    <property type="entry name" value="OPT"/>
</dbReference>
<dbReference type="InterPro" id="IPR006094">
    <property type="entry name" value="Oxid_FAD_bind_N"/>
</dbReference>
<dbReference type="SUPFAM" id="SSF56176">
    <property type="entry name" value="FAD-binding/transporter-associated domain-like"/>
    <property type="match status" value="1"/>
</dbReference>
<evidence type="ECO:0000256" key="10">
    <source>
        <dbReference type="SAM" id="MobiDB-lite"/>
    </source>
</evidence>
<dbReference type="RefSeq" id="XP_030998252.1">
    <property type="nucleotide sequence ID" value="XM_031138178.1"/>
</dbReference>
<comment type="subcellular location">
    <subcellularLocation>
        <location evidence="1">Membrane</location>
        <topology evidence="1">Multi-pass membrane protein</topology>
    </subcellularLocation>
</comment>
<dbReference type="Gene3D" id="3.30.465.10">
    <property type="match status" value="2"/>
</dbReference>
<dbReference type="Pfam" id="PF01565">
    <property type="entry name" value="FAD_binding_4"/>
    <property type="match status" value="1"/>
</dbReference>
<dbReference type="Pfam" id="PF08031">
    <property type="entry name" value="BBE"/>
    <property type="match status" value="1"/>
</dbReference>
<feature type="transmembrane region" description="Helical" evidence="11">
    <location>
        <begin position="316"/>
        <end position="341"/>
    </location>
</feature>
<feature type="transmembrane region" description="Helical" evidence="11">
    <location>
        <begin position="748"/>
        <end position="770"/>
    </location>
</feature>
<dbReference type="GO" id="GO:0016491">
    <property type="term" value="F:oxidoreductase activity"/>
    <property type="evidence" value="ECO:0007669"/>
    <property type="project" value="InterPro"/>
</dbReference>
<evidence type="ECO:0000256" key="11">
    <source>
        <dbReference type="SAM" id="Phobius"/>
    </source>
</evidence>
<feature type="transmembrane region" description="Helical" evidence="11">
    <location>
        <begin position="458"/>
        <end position="480"/>
    </location>
</feature>
<dbReference type="InterPro" id="IPR012951">
    <property type="entry name" value="BBE"/>
</dbReference>
<dbReference type="InterPro" id="IPR004648">
    <property type="entry name" value="Oligpept_transpt"/>
</dbReference>
<gene>
    <name evidence="13" type="ORF">E0L32_003835</name>
</gene>
<evidence type="ECO:0000256" key="5">
    <source>
        <dbReference type="ARBA" id="ARBA00022692"/>
    </source>
</evidence>
<dbReference type="InParanoid" id="A0A507BHR9"/>
<dbReference type="NCBIfam" id="TIGR00728">
    <property type="entry name" value="OPT_sfam"/>
    <property type="match status" value="1"/>
</dbReference>
<dbReference type="Pfam" id="PF03169">
    <property type="entry name" value="OPT"/>
    <property type="match status" value="1"/>
</dbReference>
<dbReference type="GO" id="GO:0071949">
    <property type="term" value="F:FAD binding"/>
    <property type="evidence" value="ECO:0007669"/>
    <property type="project" value="InterPro"/>
</dbReference>
<dbReference type="OrthoDB" id="9986677at2759"/>
<reference evidence="13 14" key="1">
    <citation type="submission" date="2019-06" db="EMBL/GenBank/DDBJ databases">
        <title>Draft genome sequence of the filamentous fungus Phialemoniopsis curvata isolated from diesel fuel.</title>
        <authorList>
            <person name="Varaljay V.A."/>
            <person name="Lyon W.J."/>
            <person name="Crouch A.L."/>
            <person name="Drake C.E."/>
            <person name="Hollomon J.M."/>
            <person name="Nadeau L.J."/>
            <person name="Nunn H.S."/>
            <person name="Stevenson B.S."/>
            <person name="Bojanowski C.L."/>
            <person name="Crookes-Goodson W.J."/>
        </authorList>
    </citation>
    <scope>NUCLEOTIDE SEQUENCE [LARGE SCALE GENOMIC DNA]</scope>
    <source>
        <strain evidence="13 14">D216</strain>
    </source>
</reference>
<comment type="caution">
    <text evidence="13">The sequence shown here is derived from an EMBL/GenBank/DDBJ whole genome shotgun (WGS) entry which is preliminary data.</text>
</comment>
<evidence type="ECO:0000259" key="12">
    <source>
        <dbReference type="PROSITE" id="PS51387"/>
    </source>
</evidence>
<keyword evidence="6" id="KW-0571">Peptide transport</keyword>
<dbReference type="InterPro" id="IPR016166">
    <property type="entry name" value="FAD-bd_PCMH"/>
</dbReference>
<dbReference type="GO" id="GO:0015031">
    <property type="term" value="P:protein transport"/>
    <property type="evidence" value="ECO:0007669"/>
    <property type="project" value="UniProtKB-KW"/>
</dbReference>
<name>A0A507BHR9_9PEZI</name>
<accession>A0A507BHR9</accession>
<dbReference type="NCBIfam" id="TIGR00727">
    <property type="entry name" value="ISP4_OPT"/>
    <property type="match status" value="1"/>
</dbReference>
<dbReference type="GeneID" id="41971282"/>
<dbReference type="EMBL" id="SKBQ01000017">
    <property type="protein sequence ID" value="TPX16541.1"/>
    <property type="molecule type" value="Genomic_DNA"/>
</dbReference>
<feature type="compositionally biased region" description="Polar residues" evidence="10">
    <location>
        <begin position="936"/>
        <end position="950"/>
    </location>
</feature>
<organism evidence="13 14">
    <name type="scientific">Thyridium curvatum</name>
    <dbReference type="NCBI Taxonomy" id="1093900"/>
    <lineage>
        <taxon>Eukaryota</taxon>
        <taxon>Fungi</taxon>
        <taxon>Dikarya</taxon>
        <taxon>Ascomycota</taxon>
        <taxon>Pezizomycotina</taxon>
        <taxon>Sordariomycetes</taxon>
        <taxon>Sordariomycetidae</taxon>
        <taxon>Thyridiales</taxon>
        <taxon>Thyridiaceae</taxon>
        <taxon>Thyridium</taxon>
    </lineage>
</organism>
<feature type="transmembrane region" description="Helical" evidence="11">
    <location>
        <begin position="527"/>
        <end position="547"/>
    </location>
</feature>
<feature type="transmembrane region" description="Helical" evidence="11">
    <location>
        <begin position="353"/>
        <end position="377"/>
    </location>
</feature>
<sequence>MSGPISPIEELSIQQAKDMEKEPNPAPDQRIGDQISHELLHELAPNSDRDRAYILERINEMSEEEALSIITDGVDFFSDDWNFPSDMRDRMKRLLQGPKAYGEYYDRDLRIDATMIRYSSPYPGVRAVAEIIDDEKIPVETIRAYFLGIGWAVIGTFVSTFFNSRFPSISLNSQVIQILLFPCAKVLERILPDWGIKIRGIRHSLNPGPWTFKEQMFATITYNIAIYTTNSYGMILVQRLPMFYGQSYVNFGYQLMLTLFVQLMGMGLAGYLRRFSVYPVKALWPTLLPIIQTNRVLTRPEPKENINGWTISRYRFFWICASCMFFYYWLPGYLFTALATFNWMTWIAPKNVLLATLTGSVSGLGLFNPITTFDWNVATSSYAALAQPFFVTCTMYCGAILGGVIILGIWYTNMYNTGYLPINSSSAFANDGTAYKVQNVVRNNRLDNNLYQEYSPPFYSAGYILTVGGNFAFYPVYLIYIMVNQWRTMKEAYVNFYQGIRHGRGNFEGAVDIHNRLMSKYKEVPDWWFILILALAFVVSCVFLKIYPLDTPVWLILVVLGINLVFAVPLSFLSATTGTNLGLGALIQVITGYLLPGNPNAFLFSQTLGSWALAGYSDNFVQDQKMAHYTKIAPRAVFRSQIGTIIITCFVAVGTQDFILRSVEGLCTPDQPSRFTCANDGHPLYASSLMWGLLGSDRMFNELYPMLKWCFLIGTLIALVFLFGQGYGPVYLPRVREWLRRKLRPRTYALLDRTLFPFVASLFWLNPVLIIQGIQHWAPSNLSYKTPGMILSFIFMYWIPRRHLAWWEKYTYVLSAALTAGVAVSALIMFFAIGYHPVSLKWWGNTVSGAGVDGKGAGLLPLPPRGYFGPEKGHFPIKTIHGTDKTACSPAFEQVPAAGFLPFESIQLTDRVLSKLAHEKCPLAFSVRFNSSDLSPVSNEQQHSQPTKQCKTYPDESSWPSNDVWAAFNETVGGALIKTAPEAAICYSDWERYSASDCQSLTTSWNNSTLRIQDPTSIRSVLFEGMTCMPPEYTASFLGVNNTCTTGGYPEYTVNVTNVAQIQLAVNFARERNIRLVIKNTGHDFGAKSTGHGALSIWTHHLKDAQFYESFDTPHYSGPAFRFGAGIQVYDANGLAKQHGVTVVGGEGKTVGLVGGYIQGGGHSPLTSIWGMAADHVLSVQMVTADGRFITANATTNPDLFWAVRGGGGSTFGVVTSMTIKAFPKIKTTIMSYNLTTNAMFTHDQFWRAQRAYVDEFDRLAKLGYYAYYRIRHAGDEITHDMTSMVAPNTKWAAIGVPFAPAVREFDNYADAWAAGFPQEAWTWTMRQASRLVPRDVLTDEASRGAVFDAVRGVFDEGANLIMFNIRNPPGAAQAAGADNAVNPAWREVLMFALMFVTWGVADPPGRVAELSRNLTYEWNPRWRALTPGSGTYMSESDYIEPDWQTSFHGANYKRLYEIKQRWDPEGVFYAQNAVGSEDWEMSGMILGHLPSQNSKLCRK</sequence>
<proteinExistence type="inferred from homology"/>
<keyword evidence="5 11" id="KW-0812">Transmembrane</keyword>
<keyword evidence="4" id="KW-0813">Transport</keyword>
<dbReference type="InterPro" id="IPR016169">
    <property type="entry name" value="FAD-bd_PCMH_sub2"/>
</dbReference>
<evidence type="ECO:0000256" key="8">
    <source>
        <dbReference type="ARBA" id="ARBA00022989"/>
    </source>
</evidence>
<dbReference type="FunCoup" id="A0A507BHR9">
    <property type="interactions" value="15"/>
</dbReference>
<comment type="similarity">
    <text evidence="3">Belongs to the oligopeptide OPT transporter family.</text>
</comment>
<feature type="transmembrane region" description="Helical" evidence="11">
    <location>
        <begin position="782"/>
        <end position="800"/>
    </location>
</feature>
<evidence type="ECO:0000313" key="13">
    <source>
        <dbReference type="EMBL" id="TPX16541.1"/>
    </source>
</evidence>
<feature type="transmembrane region" description="Helical" evidence="11">
    <location>
        <begin position="144"/>
        <end position="162"/>
    </location>
</feature>
<evidence type="ECO:0000256" key="1">
    <source>
        <dbReference type="ARBA" id="ARBA00004141"/>
    </source>
</evidence>
<keyword evidence="14" id="KW-1185">Reference proteome</keyword>
<keyword evidence="8 11" id="KW-1133">Transmembrane helix</keyword>
<feature type="transmembrane region" description="Helical" evidence="11">
    <location>
        <begin position="580"/>
        <end position="596"/>
    </location>
</feature>